<protein>
    <submittedName>
        <fullName evidence="7">TetR/AcrR family transcriptional regulator</fullName>
    </submittedName>
</protein>
<evidence type="ECO:0000256" key="1">
    <source>
        <dbReference type="ARBA" id="ARBA00022491"/>
    </source>
</evidence>
<dbReference type="Pfam" id="PF13977">
    <property type="entry name" value="TetR_C_6"/>
    <property type="match status" value="1"/>
</dbReference>
<dbReference type="InterPro" id="IPR009057">
    <property type="entry name" value="Homeodomain-like_sf"/>
</dbReference>
<dbReference type="Proteomes" id="UP000308037">
    <property type="component" value="Unassembled WGS sequence"/>
</dbReference>
<feature type="domain" description="HTH tetR-type" evidence="6">
    <location>
        <begin position="8"/>
        <end position="68"/>
    </location>
</feature>
<gene>
    <name evidence="7" type="ORF">DM868_13395</name>
</gene>
<dbReference type="GO" id="GO:0003700">
    <property type="term" value="F:DNA-binding transcription factor activity"/>
    <property type="evidence" value="ECO:0007669"/>
    <property type="project" value="TreeGrafter"/>
</dbReference>
<dbReference type="AlphaFoldDB" id="A0A4U5JFU5"/>
<dbReference type="Gene3D" id="1.10.357.10">
    <property type="entry name" value="Tetracycline Repressor, domain 2"/>
    <property type="match status" value="1"/>
</dbReference>
<evidence type="ECO:0000256" key="3">
    <source>
        <dbReference type="ARBA" id="ARBA00023125"/>
    </source>
</evidence>
<evidence type="ECO:0000259" key="6">
    <source>
        <dbReference type="PROSITE" id="PS50977"/>
    </source>
</evidence>
<keyword evidence="8" id="KW-1185">Reference proteome</keyword>
<dbReference type="EMBL" id="QKNX01000006">
    <property type="protein sequence ID" value="TKR24919.1"/>
    <property type="molecule type" value="Genomic_DNA"/>
</dbReference>
<keyword evidence="1" id="KW-0678">Repressor</keyword>
<name>A0A4U5JFU5_9EURY</name>
<dbReference type="OrthoDB" id="135877at2157"/>
<dbReference type="GO" id="GO:0000976">
    <property type="term" value="F:transcription cis-regulatory region binding"/>
    <property type="evidence" value="ECO:0007669"/>
    <property type="project" value="TreeGrafter"/>
</dbReference>
<accession>A0A4U5JFU5</accession>
<evidence type="ECO:0000313" key="8">
    <source>
        <dbReference type="Proteomes" id="UP000308037"/>
    </source>
</evidence>
<evidence type="ECO:0000313" key="7">
    <source>
        <dbReference type="EMBL" id="TKR24919.1"/>
    </source>
</evidence>
<dbReference type="PROSITE" id="PS50977">
    <property type="entry name" value="HTH_TETR_2"/>
    <property type="match status" value="1"/>
</dbReference>
<organism evidence="7 8">
    <name type="scientific">Natronomonas salsuginis</name>
    <dbReference type="NCBI Taxonomy" id="2217661"/>
    <lineage>
        <taxon>Archaea</taxon>
        <taxon>Methanobacteriati</taxon>
        <taxon>Methanobacteriota</taxon>
        <taxon>Stenosarchaea group</taxon>
        <taxon>Halobacteria</taxon>
        <taxon>Halobacteriales</taxon>
        <taxon>Natronomonadaceae</taxon>
        <taxon>Natronomonas</taxon>
    </lineage>
</organism>
<dbReference type="RefSeq" id="WP_137277341.1">
    <property type="nucleotide sequence ID" value="NZ_QKNX01000006.1"/>
</dbReference>
<dbReference type="PANTHER" id="PTHR30055:SF234">
    <property type="entry name" value="HTH-TYPE TRANSCRIPTIONAL REGULATOR BETI"/>
    <property type="match status" value="1"/>
</dbReference>
<dbReference type="SUPFAM" id="SSF48498">
    <property type="entry name" value="Tetracyclin repressor-like, C-terminal domain"/>
    <property type="match status" value="1"/>
</dbReference>
<dbReference type="InterPro" id="IPR039538">
    <property type="entry name" value="BetI_C"/>
</dbReference>
<keyword evidence="4" id="KW-0804">Transcription</keyword>
<dbReference type="SUPFAM" id="SSF46689">
    <property type="entry name" value="Homeodomain-like"/>
    <property type="match status" value="1"/>
</dbReference>
<dbReference type="Pfam" id="PF00440">
    <property type="entry name" value="TetR_N"/>
    <property type="match status" value="1"/>
</dbReference>
<feature type="DNA-binding region" description="H-T-H motif" evidence="5">
    <location>
        <begin position="31"/>
        <end position="50"/>
    </location>
</feature>
<dbReference type="InterPro" id="IPR036271">
    <property type="entry name" value="Tet_transcr_reg_TetR-rel_C_sf"/>
</dbReference>
<dbReference type="InterPro" id="IPR001647">
    <property type="entry name" value="HTH_TetR"/>
</dbReference>
<keyword evidence="2" id="KW-0805">Transcription regulation</keyword>
<proteinExistence type="predicted"/>
<dbReference type="PANTHER" id="PTHR30055">
    <property type="entry name" value="HTH-TYPE TRANSCRIPTIONAL REGULATOR RUTR"/>
    <property type="match status" value="1"/>
</dbReference>
<reference evidence="7 8" key="1">
    <citation type="submission" date="2019-04" db="EMBL/GenBank/DDBJ databases">
        <title>Natronomonas sp. F20-122 a newhaloarchaeon isolated from a saline saltern of Isla Bacuta, Huelva, Spain.</title>
        <authorList>
            <person name="Duran-Viseras A."/>
            <person name="Sanchez-Porro C."/>
            <person name="Ventosa A."/>
        </authorList>
    </citation>
    <scope>NUCLEOTIDE SEQUENCE [LARGE SCALE GENOMIC DNA]</scope>
    <source>
        <strain evidence="7 8">F20-122</strain>
    </source>
</reference>
<sequence>MDVFEDPESTREEILAAAYRTLCEHGYADLTMERIGEEFDKSVSLVYHHYDGKDDLLLACLEFMLENYRADTDAGPPADPREAMETVCDRPSLVDAPAEAQQFVRALVELRGQAPHNEAYRDYFTRSDRFFEAQIATIIKTGVEQGVFRAVDPERTARMIHTVLSGAFFRYATSVDDAWLADIREELRAYNERTLYLQDGDEEP</sequence>
<keyword evidence="3 5" id="KW-0238">DNA-binding</keyword>
<dbReference type="InterPro" id="IPR050109">
    <property type="entry name" value="HTH-type_TetR-like_transc_reg"/>
</dbReference>
<evidence type="ECO:0000256" key="5">
    <source>
        <dbReference type="PROSITE-ProRule" id="PRU00335"/>
    </source>
</evidence>
<comment type="caution">
    <text evidence="7">The sequence shown here is derived from an EMBL/GenBank/DDBJ whole genome shotgun (WGS) entry which is preliminary data.</text>
</comment>
<evidence type="ECO:0000256" key="4">
    <source>
        <dbReference type="ARBA" id="ARBA00023163"/>
    </source>
</evidence>
<evidence type="ECO:0000256" key="2">
    <source>
        <dbReference type="ARBA" id="ARBA00023015"/>
    </source>
</evidence>